<comment type="caution">
    <text evidence="1">The sequence shown here is derived from an EMBL/GenBank/DDBJ whole genome shotgun (WGS) entry which is preliminary data.</text>
</comment>
<feature type="non-terminal residue" evidence="1">
    <location>
        <position position="1"/>
    </location>
</feature>
<dbReference type="Proteomes" id="UP001186974">
    <property type="component" value="Unassembled WGS sequence"/>
</dbReference>
<accession>A0ACC3DML3</accession>
<name>A0ACC3DML3_9PEZI</name>
<organism evidence="1 2">
    <name type="scientific">Coniosporium uncinatum</name>
    <dbReference type="NCBI Taxonomy" id="93489"/>
    <lineage>
        <taxon>Eukaryota</taxon>
        <taxon>Fungi</taxon>
        <taxon>Dikarya</taxon>
        <taxon>Ascomycota</taxon>
        <taxon>Pezizomycotina</taxon>
        <taxon>Dothideomycetes</taxon>
        <taxon>Dothideomycetes incertae sedis</taxon>
        <taxon>Coniosporium</taxon>
    </lineage>
</organism>
<reference evidence="1" key="1">
    <citation type="submission" date="2024-09" db="EMBL/GenBank/DDBJ databases">
        <title>Black Yeasts Isolated from many extreme environments.</title>
        <authorList>
            <person name="Coleine C."/>
            <person name="Stajich J.E."/>
            <person name="Selbmann L."/>
        </authorList>
    </citation>
    <scope>NUCLEOTIDE SEQUENCE</scope>
    <source>
        <strain evidence="1">CCFEE 5737</strain>
    </source>
</reference>
<dbReference type="EMBL" id="JAWDJW010002545">
    <property type="protein sequence ID" value="KAK3077750.1"/>
    <property type="molecule type" value="Genomic_DNA"/>
</dbReference>
<keyword evidence="2" id="KW-1185">Reference proteome</keyword>
<sequence length="674" mass="74578">SPSRTRTESKSTLFVDAENTEDLPGNLHVASDEHLNHMRRKYGANNLIRQLSKDLATRDREVSVLRQKIAQLELDAEVERSVSHVSPKHAVAGADSHQELSQDSYFDFSTKLEFLRKVVSNPQPRERNSLKSGTTSAEAQSPTVTSPAVTELRKHSLISSDHTNTGVDKVQQMSRGRSASNPQTRKETIRRRNAPHAKKESLNKVVEMDKIVPHEDLPPALEPSNYESSVQLTDRFGFFFIDRNPPSSHTKNLSTSGDTASERRATIDDASSITSVDPDGRPLSANGSIASEKETSKKWSDWLKPAKYRPSILKAELLLNTPMPAPLDLSRSIQDKLDESQNLPLASPSSEAPQVIVSDRPQVVVSASTNPQPATARIFARYAEFTGSMKKSRPRSITSIASAQTTSSGSNTTSKDALKSSLLKQMNDLHDTVQAEKSKKWNALAVKVRAQQARKMEKEASKAASEEGDDKQITSTREALPEIFTANGDLNEYVGFAVGGQKEFNSLVFEGIPVARRAPMWLSRAAVFQNSEPGIYEDIVANNLTSDFDTDIDRDISRTMDENRFFRHPGPGRAKLREVLVAFARQHPTIGYVQGLNLIASYLLLVVQSSEEAFLLMEFLLNNIMPAGYYTNGLVTSRADASILRDIVAERLPALSRHFEALDFAEAFEITAFS</sequence>
<feature type="non-terminal residue" evidence="1">
    <location>
        <position position="674"/>
    </location>
</feature>
<evidence type="ECO:0000313" key="2">
    <source>
        <dbReference type="Proteomes" id="UP001186974"/>
    </source>
</evidence>
<proteinExistence type="predicted"/>
<evidence type="ECO:0000313" key="1">
    <source>
        <dbReference type="EMBL" id="KAK3077750.1"/>
    </source>
</evidence>
<gene>
    <name evidence="1" type="ORF">LTS18_009416</name>
</gene>
<protein>
    <submittedName>
        <fullName evidence="1">Uncharacterized protein</fullName>
    </submittedName>
</protein>